<keyword evidence="3" id="KW-1185">Reference proteome</keyword>
<dbReference type="EnsemblPlants" id="Pp3c26_210V3.1">
    <property type="protein sequence ID" value="PAC:32917797.CDS.1"/>
    <property type="gene ID" value="Pp3c26_210"/>
</dbReference>
<proteinExistence type="predicted"/>
<gene>
    <name evidence="1" type="ORF">PHYPA_030021</name>
</gene>
<reference evidence="1 3" key="2">
    <citation type="journal article" date="2018" name="Plant J.">
        <title>The Physcomitrella patens chromosome-scale assembly reveals moss genome structure and evolution.</title>
        <authorList>
            <person name="Lang D."/>
            <person name="Ullrich K.K."/>
            <person name="Murat F."/>
            <person name="Fuchs J."/>
            <person name="Jenkins J."/>
            <person name="Haas F.B."/>
            <person name="Piednoel M."/>
            <person name="Gundlach H."/>
            <person name="Van Bel M."/>
            <person name="Meyberg R."/>
            <person name="Vives C."/>
            <person name="Morata J."/>
            <person name="Symeonidi A."/>
            <person name="Hiss M."/>
            <person name="Muchero W."/>
            <person name="Kamisugi Y."/>
            <person name="Saleh O."/>
            <person name="Blanc G."/>
            <person name="Decker E.L."/>
            <person name="van Gessel N."/>
            <person name="Grimwood J."/>
            <person name="Hayes R.D."/>
            <person name="Graham S.W."/>
            <person name="Gunter L.E."/>
            <person name="McDaniel S.F."/>
            <person name="Hoernstein S.N.W."/>
            <person name="Larsson A."/>
            <person name="Li F.W."/>
            <person name="Perroud P.F."/>
            <person name="Phillips J."/>
            <person name="Ranjan P."/>
            <person name="Rokshar D.S."/>
            <person name="Rothfels C.J."/>
            <person name="Schneider L."/>
            <person name="Shu S."/>
            <person name="Stevenson D.W."/>
            <person name="Thummler F."/>
            <person name="Tillich M."/>
            <person name="Villarreal Aguilar J.C."/>
            <person name="Widiez T."/>
            <person name="Wong G.K."/>
            <person name="Wymore A."/>
            <person name="Zhang Y."/>
            <person name="Zimmer A.D."/>
            <person name="Quatrano R.S."/>
            <person name="Mayer K.F.X."/>
            <person name="Goodstein D."/>
            <person name="Casacuberta J.M."/>
            <person name="Vandepoele K."/>
            <person name="Reski R."/>
            <person name="Cuming A.C."/>
            <person name="Tuskan G.A."/>
            <person name="Maumus F."/>
            <person name="Salse J."/>
            <person name="Schmutz J."/>
            <person name="Rensing S.A."/>
        </authorList>
    </citation>
    <scope>NUCLEOTIDE SEQUENCE [LARGE SCALE GENOMIC DNA]</scope>
    <source>
        <strain evidence="2 3">cv. Gransden 2004</strain>
    </source>
</reference>
<sequence length="67" mass="7375">MPADPLDSTFLGRFASFLWLRRGNRSADKRGFKAAIAADPDNSFPASNYANFLWQFGEEGTSESLAS</sequence>
<dbReference type="Proteomes" id="UP000006727">
    <property type="component" value="Chromosome 26"/>
</dbReference>
<dbReference type="PaxDb" id="3218-PP1S149_16V6.1"/>
<accession>A0A2K1IB83</accession>
<evidence type="ECO:0000313" key="2">
    <source>
        <dbReference type="EnsemblPlants" id="PAC:32917797.CDS.1"/>
    </source>
</evidence>
<evidence type="ECO:0000313" key="1">
    <source>
        <dbReference type="EMBL" id="PNR26541.1"/>
    </source>
</evidence>
<protein>
    <submittedName>
        <fullName evidence="1 2">Uncharacterized protein</fullName>
    </submittedName>
</protein>
<dbReference type="EMBL" id="ABEU02000026">
    <property type="protein sequence ID" value="PNR26541.1"/>
    <property type="molecule type" value="Genomic_DNA"/>
</dbReference>
<organism evidence="1">
    <name type="scientific">Physcomitrium patens</name>
    <name type="common">Spreading-leaved earth moss</name>
    <name type="synonym">Physcomitrella patens</name>
    <dbReference type="NCBI Taxonomy" id="3218"/>
    <lineage>
        <taxon>Eukaryota</taxon>
        <taxon>Viridiplantae</taxon>
        <taxon>Streptophyta</taxon>
        <taxon>Embryophyta</taxon>
        <taxon>Bryophyta</taxon>
        <taxon>Bryophytina</taxon>
        <taxon>Bryopsida</taxon>
        <taxon>Funariidae</taxon>
        <taxon>Funariales</taxon>
        <taxon>Funariaceae</taxon>
        <taxon>Physcomitrium</taxon>
    </lineage>
</organism>
<reference evidence="2" key="3">
    <citation type="submission" date="2020-12" db="UniProtKB">
        <authorList>
            <consortium name="EnsemblPlants"/>
        </authorList>
    </citation>
    <scope>IDENTIFICATION</scope>
</reference>
<dbReference type="InParanoid" id="A0A2K1IB83"/>
<reference evidence="1 3" key="1">
    <citation type="journal article" date="2008" name="Science">
        <title>The Physcomitrella genome reveals evolutionary insights into the conquest of land by plants.</title>
        <authorList>
            <person name="Rensing S."/>
            <person name="Lang D."/>
            <person name="Zimmer A."/>
            <person name="Terry A."/>
            <person name="Salamov A."/>
            <person name="Shapiro H."/>
            <person name="Nishiyama T."/>
            <person name="Perroud P.-F."/>
            <person name="Lindquist E."/>
            <person name="Kamisugi Y."/>
            <person name="Tanahashi T."/>
            <person name="Sakakibara K."/>
            <person name="Fujita T."/>
            <person name="Oishi K."/>
            <person name="Shin-I T."/>
            <person name="Kuroki Y."/>
            <person name="Toyoda A."/>
            <person name="Suzuki Y."/>
            <person name="Hashimoto A."/>
            <person name="Yamaguchi K."/>
            <person name="Sugano A."/>
            <person name="Kohara Y."/>
            <person name="Fujiyama A."/>
            <person name="Anterola A."/>
            <person name="Aoki S."/>
            <person name="Ashton N."/>
            <person name="Barbazuk W.B."/>
            <person name="Barker E."/>
            <person name="Bennetzen J."/>
            <person name="Bezanilla M."/>
            <person name="Blankenship R."/>
            <person name="Cho S.H."/>
            <person name="Dutcher S."/>
            <person name="Estelle M."/>
            <person name="Fawcett J.A."/>
            <person name="Gundlach H."/>
            <person name="Hanada K."/>
            <person name="Heyl A."/>
            <person name="Hicks K.A."/>
            <person name="Hugh J."/>
            <person name="Lohr M."/>
            <person name="Mayer K."/>
            <person name="Melkozernov A."/>
            <person name="Murata T."/>
            <person name="Nelson D."/>
            <person name="Pils B."/>
            <person name="Prigge M."/>
            <person name="Reiss B."/>
            <person name="Renner T."/>
            <person name="Rombauts S."/>
            <person name="Rushton P."/>
            <person name="Sanderfoot A."/>
            <person name="Schween G."/>
            <person name="Shiu S.-H."/>
            <person name="Stueber K."/>
            <person name="Theodoulou F.L."/>
            <person name="Tu H."/>
            <person name="Van de Peer Y."/>
            <person name="Verrier P.J."/>
            <person name="Waters E."/>
            <person name="Wood A."/>
            <person name="Yang L."/>
            <person name="Cove D."/>
            <person name="Cuming A."/>
            <person name="Hasebe M."/>
            <person name="Lucas S."/>
            <person name="Mishler D.B."/>
            <person name="Reski R."/>
            <person name="Grigoriev I."/>
            <person name="Quatrano R.S."/>
            <person name="Boore J.L."/>
        </authorList>
    </citation>
    <scope>NUCLEOTIDE SEQUENCE [LARGE SCALE GENOMIC DNA]</scope>
    <source>
        <strain evidence="2 3">cv. Gransden 2004</strain>
    </source>
</reference>
<name>A0A2K1IB83_PHYPA</name>
<dbReference type="AlphaFoldDB" id="A0A2K1IB83"/>
<evidence type="ECO:0000313" key="3">
    <source>
        <dbReference type="Proteomes" id="UP000006727"/>
    </source>
</evidence>
<dbReference type="Gramene" id="Pp3c26_210V3.1">
    <property type="protein sequence ID" value="PAC:32917797.CDS.1"/>
    <property type="gene ID" value="Pp3c26_210"/>
</dbReference>